<keyword evidence="4 6" id="KW-0472">Membrane</keyword>
<comment type="caution">
    <text evidence="8">The sequence shown here is derived from an EMBL/GenBank/DDBJ whole genome shotgun (WGS) entry which is preliminary data.</text>
</comment>
<dbReference type="InterPro" id="IPR052902">
    <property type="entry name" value="ABC-2_transporter"/>
</dbReference>
<feature type="transmembrane region" description="Helical" evidence="6">
    <location>
        <begin position="141"/>
        <end position="161"/>
    </location>
</feature>
<evidence type="ECO:0000313" key="9">
    <source>
        <dbReference type="Proteomes" id="UP000037712"/>
    </source>
</evidence>
<keyword evidence="3 6" id="KW-1133">Transmembrane helix</keyword>
<comment type="subcellular location">
    <subcellularLocation>
        <location evidence="1">Membrane</location>
        <topology evidence="1">Multi-pass membrane protein</topology>
    </subcellularLocation>
</comment>
<dbReference type="Pfam" id="PF01061">
    <property type="entry name" value="ABC2_membrane"/>
    <property type="match status" value="1"/>
</dbReference>
<name>A0A0M9WLB7_RHORH</name>
<dbReference type="GO" id="GO:0046677">
    <property type="term" value="P:response to antibiotic"/>
    <property type="evidence" value="ECO:0007669"/>
    <property type="project" value="UniProtKB-KW"/>
</dbReference>
<proteinExistence type="predicted"/>
<gene>
    <name evidence="8" type="ORF">Z051_26520</name>
</gene>
<dbReference type="InterPro" id="IPR013525">
    <property type="entry name" value="ABC2_TM"/>
</dbReference>
<evidence type="ECO:0000256" key="5">
    <source>
        <dbReference type="ARBA" id="ARBA00023251"/>
    </source>
</evidence>
<dbReference type="Proteomes" id="UP000037712">
    <property type="component" value="Unassembled WGS sequence"/>
</dbReference>
<feature type="domain" description="ABC-2 type transporter transmembrane" evidence="7">
    <location>
        <begin position="4"/>
        <end position="214"/>
    </location>
</feature>
<reference evidence="9" key="2">
    <citation type="submission" date="2015-01" db="EMBL/GenBank/DDBJ databases">
        <title>Draft genome sequence of potential hydrocarbon metabolising strain of Rhodococcus rhodochrous.</title>
        <authorList>
            <person name="Aggarwal R.K."/>
            <person name="Dawar C."/>
        </authorList>
    </citation>
    <scope>NUCLEOTIDE SEQUENCE [LARGE SCALE GENOMIC DNA]</scope>
    <source>
        <strain evidence="9">KG-21</strain>
    </source>
</reference>
<evidence type="ECO:0000259" key="7">
    <source>
        <dbReference type="Pfam" id="PF01061"/>
    </source>
</evidence>
<feature type="transmembrane region" description="Helical" evidence="6">
    <location>
        <begin position="168"/>
        <end position="186"/>
    </location>
</feature>
<dbReference type="PANTHER" id="PTHR43027:SF2">
    <property type="entry name" value="TRANSPORT PERMEASE PROTEIN"/>
    <property type="match status" value="1"/>
</dbReference>
<feature type="transmembrane region" description="Helical" evidence="6">
    <location>
        <begin position="223"/>
        <end position="244"/>
    </location>
</feature>
<sequence>MKTFAAMAWVEIKLFAREPLTVLFVLVLPVVILYVLNGAFSSQRADPTVWEGLRAIDFYTPSYVALVAATAGVLSLSVHLAGYREQGVLRRFRASAIAPATLVAAHMAVTAAIATAGVILLTAASILGYDAPFPRNPLGFAAAYTLVTAAFAALGALLGILMPTARAAQGLGVLLFFTFMMLGGAGPPREILPTTMGRLGDGIPLTYAARLLRGPWLDRGWDLGAAAVMAGLLVVSVAAIAWRLHAEDTR</sequence>
<dbReference type="EMBL" id="AZYO01000137">
    <property type="protein sequence ID" value="KOS53263.1"/>
    <property type="molecule type" value="Genomic_DNA"/>
</dbReference>
<feature type="transmembrane region" description="Helical" evidence="6">
    <location>
        <begin position="20"/>
        <end position="40"/>
    </location>
</feature>
<dbReference type="PIRSF" id="PIRSF006648">
    <property type="entry name" value="DrrB"/>
    <property type="match status" value="1"/>
</dbReference>
<dbReference type="RefSeq" id="WP_054375231.1">
    <property type="nucleotide sequence ID" value="NZ_AZYO01000137.1"/>
</dbReference>
<evidence type="ECO:0000256" key="1">
    <source>
        <dbReference type="ARBA" id="ARBA00004141"/>
    </source>
</evidence>
<feature type="transmembrane region" description="Helical" evidence="6">
    <location>
        <begin position="60"/>
        <end position="81"/>
    </location>
</feature>
<dbReference type="PATRIC" id="fig|1441923.3.peg.5774"/>
<dbReference type="PANTHER" id="PTHR43027">
    <property type="entry name" value="DOXORUBICIN RESISTANCE ABC TRANSPORTER PERMEASE PROTEIN DRRC-RELATED"/>
    <property type="match status" value="1"/>
</dbReference>
<dbReference type="GO" id="GO:0140359">
    <property type="term" value="F:ABC-type transporter activity"/>
    <property type="evidence" value="ECO:0007669"/>
    <property type="project" value="InterPro"/>
</dbReference>
<evidence type="ECO:0000256" key="6">
    <source>
        <dbReference type="SAM" id="Phobius"/>
    </source>
</evidence>
<evidence type="ECO:0000256" key="4">
    <source>
        <dbReference type="ARBA" id="ARBA00023136"/>
    </source>
</evidence>
<protein>
    <recommendedName>
        <fullName evidence="7">ABC-2 type transporter transmembrane domain-containing protein</fullName>
    </recommendedName>
</protein>
<evidence type="ECO:0000256" key="3">
    <source>
        <dbReference type="ARBA" id="ARBA00022989"/>
    </source>
</evidence>
<evidence type="ECO:0000313" key="8">
    <source>
        <dbReference type="EMBL" id="KOS53263.1"/>
    </source>
</evidence>
<evidence type="ECO:0000256" key="2">
    <source>
        <dbReference type="ARBA" id="ARBA00022692"/>
    </source>
</evidence>
<feature type="transmembrane region" description="Helical" evidence="6">
    <location>
        <begin position="102"/>
        <end position="129"/>
    </location>
</feature>
<reference evidence="8 9" key="1">
    <citation type="journal article" date="2015" name="Genome Announc.">
        <title>Draft Genome Sequence of Rhodococcus rhodochrous Strain KG-21, a Soil Isolate from Oil Fields of Krishna-Godavari Basin, India.</title>
        <authorList>
            <person name="Dawar C."/>
            <person name="Aggarwal R.K."/>
        </authorList>
    </citation>
    <scope>NUCLEOTIDE SEQUENCE [LARGE SCALE GENOMIC DNA]</scope>
    <source>
        <strain evidence="8 9">KG-21</strain>
    </source>
</reference>
<keyword evidence="5" id="KW-0046">Antibiotic resistance</keyword>
<dbReference type="InterPro" id="IPR000412">
    <property type="entry name" value="ABC_2_transport"/>
</dbReference>
<keyword evidence="2 6" id="KW-0812">Transmembrane</keyword>
<accession>A0A0M9WLB7</accession>
<dbReference type="AlphaFoldDB" id="A0A0M9WLB7"/>
<organism evidence="8 9">
    <name type="scientific">Rhodococcus rhodochrous KG-21</name>
    <dbReference type="NCBI Taxonomy" id="1441923"/>
    <lineage>
        <taxon>Bacteria</taxon>
        <taxon>Bacillati</taxon>
        <taxon>Actinomycetota</taxon>
        <taxon>Actinomycetes</taxon>
        <taxon>Mycobacteriales</taxon>
        <taxon>Nocardiaceae</taxon>
        <taxon>Rhodococcus</taxon>
    </lineage>
</organism>
<dbReference type="GO" id="GO:0043190">
    <property type="term" value="C:ATP-binding cassette (ABC) transporter complex"/>
    <property type="evidence" value="ECO:0007669"/>
    <property type="project" value="InterPro"/>
</dbReference>